<protein>
    <submittedName>
        <fullName evidence="1">Ligatin</fullName>
    </submittedName>
</protein>
<reference evidence="1" key="1">
    <citation type="submission" date="2015-12" db="EMBL/GenBank/DDBJ databases">
        <title>Update maize B73 reference genome by single molecule sequencing technologies.</title>
        <authorList>
            <consortium name="Maize Genome Sequencing Project"/>
            <person name="Ware D."/>
        </authorList>
    </citation>
    <scope>NUCLEOTIDE SEQUENCE</scope>
    <source>
        <tissue evidence="1">Seedling</tissue>
    </source>
</reference>
<dbReference type="AlphaFoldDB" id="A0A1D6HAN9"/>
<evidence type="ECO:0000313" key="1">
    <source>
        <dbReference type="EMBL" id="AQK71769.1"/>
    </source>
</evidence>
<name>A0A1D6HAN9_MAIZE</name>
<gene>
    <name evidence="1" type="ORF">ZEAMMB73_Zm00001d016835</name>
</gene>
<sequence length="78" mass="9350">MAILFAGIRLMVVMSLMKDFLMTLLLKILILFQHLRLLILLKNLKSRMMVVFRLKMQESIFQTIMVQILASRLKQWKR</sequence>
<dbReference type="EMBL" id="CM000781">
    <property type="protein sequence ID" value="AQK71769.1"/>
    <property type="molecule type" value="Genomic_DNA"/>
</dbReference>
<accession>A0A1D6HAN9</accession>
<organism evidence="1">
    <name type="scientific">Zea mays</name>
    <name type="common">Maize</name>
    <dbReference type="NCBI Taxonomy" id="4577"/>
    <lineage>
        <taxon>Eukaryota</taxon>
        <taxon>Viridiplantae</taxon>
        <taxon>Streptophyta</taxon>
        <taxon>Embryophyta</taxon>
        <taxon>Tracheophyta</taxon>
        <taxon>Spermatophyta</taxon>
        <taxon>Magnoliopsida</taxon>
        <taxon>Liliopsida</taxon>
        <taxon>Poales</taxon>
        <taxon>Poaceae</taxon>
        <taxon>PACMAD clade</taxon>
        <taxon>Panicoideae</taxon>
        <taxon>Andropogonodae</taxon>
        <taxon>Andropogoneae</taxon>
        <taxon>Tripsacinae</taxon>
        <taxon>Zea</taxon>
    </lineage>
</organism>
<proteinExistence type="predicted"/>